<sequence>MGRAGGDEGERGSHRDSSLWELRATRLHVSKLPAADTRRLSRLLRVPELTLVRTRSRGGLSNGQCRLLWPGDCVENQVCPRRRLFPSSTLSHAKRAPTKVRPHRNASRTLPKKPSACGLPPTILSPATRAFGIHLCPKFTLRHPDSSPFITSIANHRHPGATRTRPNMKPAQSLSLNPSCSC</sequence>
<proteinExistence type="predicted"/>
<dbReference type="EMBL" id="ML220163">
    <property type="protein sequence ID" value="TGZ76904.1"/>
    <property type="molecule type" value="Genomic_DNA"/>
</dbReference>
<evidence type="ECO:0000256" key="1">
    <source>
        <dbReference type="SAM" id="MobiDB-lite"/>
    </source>
</evidence>
<protein>
    <submittedName>
        <fullName evidence="2">Uncharacterized protein</fullName>
    </submittedName>
</protein>
<gene>
    <name evidence="2" type="ORF">EX30DRAFT_344514</name>
</gene>
<feature type="region of interest" description="Disordered" evidence="1">
    <location>
        <begin position="156"/>
        <end position="182"/>
    </location>
</feature>
<feature type="compositionally biased region" description="Basic residues" evidence="1">
    <location>
        <begin position="92"/>
        <end position="106"/>
    </location>
</feature>
<accession>A0A4V3SHN7</accession>
<reference evidence="2 3" key="1">
    <citation type="submission" date="2019-04" db="EMBL/GenBank/DDBJ databases">
        <title>Comparative genomics and transcriptomics to analyze fruiting body development in filamentous ascomycetes.</title>
        <authorList>
            <consortium name="DOE Joint Genome Institute"/>
            <person name="Lutkenhaus R."/>
            <person name="Traeger S."/>
            <person name="Breuer J."/>
            <person name="Kuo A."/>
            <person name="Lipzen A."/>
            <person name="Pangilinan J."/>
            <person name="Dilworth D."/>
            <person name="Sandor L."/>
            <person name="Poggeler S."/>
            <person name="Barry K."/>
            <person name="Grigoriev I.V."/>
            <person name="Nowrousian M."/>
        </authorList>
    </citation>
    <scope>NUCLEOTIDE SEQUENCE [LARGE SCALE GENOMIC DNA]</scope>
    <source>
        <strain evidence="2 3">CBS 389.68</strain>
    </source>
</reference>
<keyword evidence="3" id="KW-1185">Reference proteome</keyword>
<organism evidence="2 3">
    <name type="scientific">Ascodesmis nigricans</name>
    <dbReference type="NCBI Taxonomy" id="341454"/>
    <lineage>
        <taxon>Eukaryota</taxon>
        <taxon>Fungi</taxon>
        <taxon>Dikarya</taxon>
        <taxon>Ascomycota</taxon>
        <taxon>Pezizomycotina</taxon>
        <taxon>Pezizomycetes</taxon>
        <taxon>Pezizales</taxon>
        <taxon>Ascodesmidaceae</taxon>
        <taxon>Ascodesmis</taxon>
    </lineage>
</organism>
<name>A0A4V3SHN7_9PEZI</name>
<dbReference type="AlphaFoldDB" id="A0A4V3SHN7"/>
<feature type="region of interest" description="Disordered" evidence="1">
    <location>
        <begin position="90"/>
        <end position="118"/>
    </location>
</feature>
<dbReference type="Proteomes" id="UP000298138">
    <property type="component" value="Unassembled WGS sequence"/>
</dbReference>
<evidence type="ECO:0000313" key="3">
    <source>
        <dbReference type="Proteomes" id="UP000298138"/>
    </source>
</evidence>
<dbReference type="InParanoid" id="A0A4V3SHN7"/>
<evidence type="ECO:0000313" key="2">
    <source>
        <dbReference type="EMBL" id="TGZ76904.1"/>
    </source>
</evidence>
<feature type="compositionally biased region" description="Polar residues" evidence="1">
    <location>
        <begin position="170"/>
        <end position="182"/>
    </location>
</feature>